<dbReference type="EMBL" id="JAEPBG010000010">
    <property type="protein sequence ID" value="MBK4737066.1"/>
    <property type="molecule type" value="Genomic_DNA"/>
</dbReference>
<protein>
    <submittedName>
        <fullName evidence="1">DUF1857 family protein</fullName>
    </submittedName>
</protein>
<dbReference type="InterPro" id="IPR023393">
    <property type="entry name" value="START-like_dom_sf"/>
</dbReference>
<accession>A0A934W351</accession>
<dbReference type="Gene3D" id="3.30.530.20">
    <property type="match status" value="1"/>
</dbReference>
<evidence type="ECO:0000313" key="2">
    <source>
        <dbReference type="Proteomes" id="UP000622890"/>
    </source>
</evidence>
<gene>
    <name evidence="1" type="ORF">JJB74_20800</name>
</gene>
<comment type="caution">
    <text evidence="1">The sequence shown here is derived from an EMBL/GenBank/DDBJ whole genome shotgun (WGS) entry which is preliminary data.</text>
</comment>
<organism evidence="1 2">
    <name type="scientific">Noviherbaspirillum pedocola</name>
    <dbReference type="NCBI Taxonomy" id="2801341"/>
    <lineage>
        <taxon>Bacteria</taxon>
        <taxon>Pseudomonadati</taxon>
        <taxon>Pseudomonadota</taxon>
        <taxon>Betaproteobacteria</taxon>
        <taxon>Burkholderiales</taxon>
        <taxon>Oxalobacteraceae</taxon>
        <taxon>Noviherbaspirillum</taxon>
    </lineage>
</organism>
<dbReference type="Pfam" id="PF08982">
    <property type="entry name" value="AtaL"/>
    <property type="match status" value="1"/>
</dbReference>
<proteinExistence type="predicted"/>
<dbReference type="InterPro" id="IPR015075">
    <property type="entry name" value="AtaL"/>
</dbReference>
<dbReference type="Proteomes" id="UP000622890">
    <property type="component" value="Unassembled WGS sequence"/>
</dbReference>
<dbReference type="AlphaFoldDB" id="A0A934W351"/>
<evidence type="ECO:0000313" key="1">
    <source>
        <dbReference type="EMBL" id="MBK4737066.1"/>
    </source>
</evidence>
<dbReference type="SUPFAM" id="SSF55961">
    <property type="entry name" value="Bet v1-like"/>
    <property type="match status" value="1"/>
</dbReference>
<keyword evidence="2" id="KW-1185">Reference proteome</keyword>
<dbReference type="RefSeq" id="WP_200595075.1">
    <property type="nucleotide sequence ID" value="NZ_JAEPBG010000010.1"/>
</dbReference>
<sequence>MKFAHLVEINDLMNPLIEPLTRAQLWRGLVLRAEQPKMFIPHLDSCDILERTQATLERELRYGDTVIRDRVSYLPQLQVHYHVPKQNDIPMSDLTMRIEEPEPGALFVRFEYDDHKSDETETEAFYNEFRRSAYQEADIDTIRMVRELAGNGALG</sequence>
<reference evidence="1" key="1">
    <citation type="submission" date="2021-01" db="EMBL/GenBank/DDBJ databases">
        <title>Genome sequence of strain Noviherbaspirillum sp. DKR-6.</title>
        <authorList>
            <person name="Chaudhary D.K."/>
        </authorList>
    </citation>
    <scope>NUCLEOTIDE SEQUENCE</scope>
    <source>
        <strain evidence="1">DKR-6</strain>
    </source>
</reference>
<name>A0A934W351_9BURK</name>
<dbReference type="CDD" id="cd08863">
    <property type="entry name" value="SRPBCC_DUF1857"/>
    <property type="match status" value="1"/>
</dbReference>